<dbReference type="OrthoDB" id="10042665at2759"/>
<protein>
    <submittedName>
        <fullName evidence="1">Uncharacterized protein</fullName>
    </submittedName>
</protein>
<evidence type="ECO:0000313" key="2">
    <source>
        <dbReference type="Proteomes" id="UP001140502"/>
    </source>
</evidence>
<comment type="caution">
    <text evidence="1">The sequence shown here is derived from an EMBL/GenBank/DDBJ whole genome shotgun (WGS) entry which is preliminary data.</text>
</comment>
<sequence length="285" mass="33251">MHTDEGDSNLHTDIRARHKPITTIDWRAELCRVLEQPIDSLDEHILDYLESSLDELRERRRLELLTDNTQPASPRYQVLYRIECGDSSLVTSEKPPWVVEAGPQSAHLRVSNPISNLELYLERNKDIAFLVYADLECCSYDPKEPLNRQVEFFPMEADAVSLLKQESVVLVSEYMEVALCELAESALEGIPHPTFELSEEADIVFPYLWWYYRRDTINEAISQLDEQSQLYLSVLQRYISERLAREWNEVDDLIFQRRITQKYLHYIFVCFSTSVGPWSIADNVA</sequence>
<dbReference type="Proteomes" id="UP001140502">
    <property type="component" value="Unassembled WGS sequence"/>
</dbReference>
<organism evidence="1 2">
    <name type="scientific">Fusarium piperis</name>
    <dbReference type="NCBI Taxonomy" id="1435070"/>
    <lineage>
        <taxon>Eukaryota</taxon>
        <taxon>Fungi</taxon>
        <taxon>Dikarya</taxon>
        <taxon>Ascomycota</taxon>
        <taxon>Pezizomycotina</taxon>
        <taxon>Sordariomycetes</taxon>
        <taxon>Hypocreomycetidae</taxon>
        <taxon>Hypocreales</taxon>
        <taxon>Nectriaceae</taxon>
        <taxon>Fusarium</taxon>
        <taxon>Fusarium solani species complex</taxon>
    </lineage>
</organism>
<dbReference type="AlphaFoldDB" id="A0A9W9BTV9"/>
<name>A0A9W9BTV9_9HYPO</name>
<evidence type="ECO:0000313" key="1">
    <source>
        <dbReference type="EMBL" id="KAJ4328685.1"/>
    </source>
</evidence>
<gene>
    <name evidence="1" type="ORF">N0V84_000876</name>
</gene>
<dbReference type="EMBL" id="JAPEUR010000008">
    <property type="protein sequence ID" value="KAJ4328685.1"/>
    <property type="molecule type" value="Genomic_DNA"/>
</dbReference>
<reference evidence="1" key="1">
    <citation type="submission" date="2022-10" db="EMBL/GenBank/DDBJ databases">
        <title>Tapping the CABI collections for fungal endophytes: first genome assemblies for Collariella, Neodidymelliopsis, Ascochyta clinopodiicola, Didymella pomorum, Didymosphaeria variabile, Neocosmospora piperis and Neocucurbitaria cava.</title>
        <authorList>
            <person name="Hill R."/>
        </authorList>
    </citation>
    <scope>NUCLEOTIDE SEQUENCE</scope>
    <source>
        <strain evidence="1">IMI 366586</strain>
    </source>
</reference>
<accession>A0A9W9BTV9</accession>
<proteinExistence type="predicted"/>
<keyword evidence="2" id="KW-1185">Reference proteome</keyword>